<dbReference type="Proteomes" id="UP000248090">
    <property type="component" value="Unassembled WGS sequence"/>
</dbReference>
<evidence type="ECO:0008006" key="6">
    <source>
        <dbReference type="Google" id="ProtNLM"/>
    </source>
</evidence>
<dbReference type="Pfam" id="PF02371">
    <property type="entry name" value="Transposase_20"/>
    <property type="match status" value="1"/>
</dbReference>
<protein>
    <recommendedName>
        <fullName evidence="6">Transposase</fullName>
    </recommendedName>
</protein>
<dbReference type="RefSeq" id="WP_243410281.1">
    <property type="nucleotide sequence ID" value="NZ_LAPT01000187.1"/>
</dbReference>
<dbReference type="Pfam" id="PF01548">
    <property type="entry name" value="DEDD_Tnp_IS110"/>
    <property type="match status" value="1"/>
</dbReference>
<evidence type="ECO:0000256" key="1">
    <source>
        <dbReference type="SAM" id="Coils"/>
    </source>
</evidence>
<name>A0ABX5LPV1_9GAMM</name>
<organism evidence="4 5">
    <name type="scientific">Pokkaliibacter plantistimulans</name>
    <dbReference type="NCBI Taxonomy" id="1635171"/>
    <lineage>
        <taxon>Bacteria</taxon>
        <taxon>Pseudomonadati</taxon>
        <taxon>Pseudomonadota</taxon>
        <taxon>Gammaproteobacteria</taxon>
        <taxon>Oceanospirillales</taxon>
        <taxon>Balneatrichaceae</taxon>
        <taxon>Pokkaliibacter</taxon>
    </lineage>
</organism>
<proteinExistence type="predicted"/>
<dbReference type="PANTHER" id="PTHR33055:SF3">
    <property type="entry name" value="PUTATIVE TRANSPOSASE FOR IS117-RELATED"/>
    <property type="match status" value="1"/>
</dbReference>
<gene>
    <name evidence="4" type="ORF">WH50_25440</name>
</gene>
<evidence type="ECO:0000259" key="3">
    <source>
        <dbReference type="Pfam" id="PF02371"/>
    </source>
</evidence>
<dbReference type="InterPro" id="IPR002525">
    <property type="entry name" value="Transp_IS110-like_N"/>
</dbReference>
<feature type="coiled-coil region" evidence="1">
    <location>
        <begin position="129"/>
        <end position="200"/>
    </location>
</feature>
<reference evidence="4 5" key="1">
    <citation type="submission" date="2015-03" db="EMBL/GenBank/DDBJ databases">
        <authorList>
            <person name="Krishnan R."/>
            <person name="Midha S."/>
            <person name="Patil P.B."/>
            <person name="Rameshkumar N."/>
        </authorList>
    </citation>
    <scope>NUCLEOTIDE SEQUENCE [LARGE SCALE GENOMIC DNA]</scope>
    <source>
        <strain evidence="4 5">L1E11</strain>
    </source>
</reference>
<evidence type="ECO:0000313" key="4">
    <source>
        <dbReference type="EMBL" id="PXF28602.1"/>
    </source>
</evidence>
<dbReference type="InterPro" id="IPR003346">
    <property type="entry name" value="Transposase_20"/>
</dbReference>
<evidence type="ECO:0000313" key="5">
    <source>
        <dbReference type="Proteomes" id="UP000248090"/>
    </source>
</evidence>
<keyword evidence="5" id="KW-1185">Reference proteome</keyword>
<dbReference type="PANTHER" id="PTHR33055">
    <property type="entry name" value="TRANSPOSASE FOR INSERTION SEQUENCE ELEMENT IS1111A"/>
    <property type="match status" value="1"/>
</dbReference>
<dbReference type="InterPro" id="IPR047650">
    <property type="entry name" value="Transpos_IS110"/>
</dbReference>
<dbReference type="EMBL" id="LAPT01000187">
    <property type="protein sequence ID" value="PXF28602.1"/>
    <property type="molecule type" value="Genomic_DNA"/>
</dbReference>
<accession>A0ABX5LPV1</accession>
<sequence length="345" mass="39276">MHIVGIDISKAKLDCCWLREAEKNKVKTKVFRNTLMDHDALVHWLLHQTGTSAEGIQIVMEATGVYHEPLAYALHERGFLVCVVNPARVREFANSLGNTHKTDAKDSQILALYGHRMQPEQWQPEAPEVRELKALISRLEALEADLQRESNRHEKAEFNRSSERVIASLELMMTQLRQEKQRLEEDIDDHIDRYPHLKKDRVLLLSIPGIGPVMSRLMLSVIRSRSFEQAGQLAAYLGLVPRIQESGQWKGRSRLSKQGPARVRAKLYMAAVTSIRSNPDIRRQYERLTQNGKSKLRALGAAVRKLVQICFGVVTHRNEYCPEVACSDLRPVRRDGICGGFGARM</sequence>
<feature type="domain" description="Transposase IS116/IS110/IS902 C-terminal" evidence="3">
    <location>
        <begin position="203"/>
        <end position="286"/>
    </location>
</feature>
<keyword evidence="1" id="KW-0175">Coiled coil</keyword>
<evidence type="ECO:0000259" key="2">
    <source>
        <dbReference type="Pfam" id="PF01548"/>
    </source>
</evidence>
<comment type="caution">
    <text evidence="4">The sequence shown here is derived from an EMBL/GenBank/DDBJ whole genome shotgun (WGS) entry which is preliminary data.</text>
</comment>
<feature type="domain" description="Transposase IS110-like N-terminal" evidence="2">
    <location>
        <begin position="4"/>
        <end position="154"/>
    </location>
</feature>
<dbReference type="NCBIfam" id="NF033542">
    <property type="entry name" value="transpos_IS110"/>
    <property type="match status" value="1"/>
</dbReference>